<name>C6HL45_AJECH</name>
<dbReference type="AlphaFoldDB" id="C6HL45"/>
<organism evidence="3 4">
    <name type="scientific">Ajellomyces capsulatus (strain H143)</name>
    <name type="common">Darling's disease fungus</name>
    <name type="synonym">Histoplasma capsulatum</name>
    <dbReference type="NCBI Taxonomy" id="544712"/>
    <lineage>
        <taxon>Eukaryota</taxon>
        <taxon>Fungi</taxon>
        <taxon>Dikarya</taxon>
        <taxon>Ascomycota</taxon>
        <taxon>Pezizomycotina</taxon>
        <taxon>Eurotiomycetes</taxon>
        <taxon>Eurotiomycetidae</taxon>
        <taxon>Onygenales</taxon>
        <taxon>Ajellomycetaceae</taxon>
        <taxon>Histoplasma</taxon>
    </lineage>
</organism>
<evidence type="ECO:0000313" key="4">
    <source>
        <dbReference type="Proteomes" id="UP000002624"/>
    </source>
</evidence>
<dbReference type="PANTHER" id="PTHR47706:SF6">
    <property type="entry name" value="NMRA-LIKE FAMILY PROTEIN (AFU_ORTHOLOGUE AFUA_6G00280)"/>
    <property type="match status" value="1"/>
</dbReference>
<accession>C6HL45</accession>
<dbReference type="OrthoDB" id="5283654at2759"/>
<dbReference type="InterPro" id="IPR051609">
    <property type="entry name" value="NmrA/Isoflavone_reductase-like"/>
</dbReference>
<sequence>MAPSPAGERDGKWKGAVHLSARARERRGEGEGENTCNEPTFHLHQIRRSLSIPWQFGVDYDTIGRSSAHELFDEQLDVRRLLRAQAQTKWIVVSTGMITSFLFDSAFGVVDALVDIGKFTAEIVLGDNGSLGANWPVFVGGDTLSYARVAELVEKITERSAVTVPEALERLKKELDNVLWKFYAVSGAGKGVAWDLEETWNSRKGVHALTAEGWARENL</sequence>
<dbReference type="VEuPathDB" id="FungiDB:HCDG_06926"/>
<dbReference type="InterPro" id="IPR036291">
    <property type="entry name" value="NAD(P)-bd_dom_sf"/>
</dbReference>
<dbReference type="SUPFAM" id="SSF51735">
    <property type="entry name" value="NAD(P)-binding Rossmann-fold domains"/>
    <property type="match status" value="1"/>
</dbReference>
<keyword evidence="1" id="KW-0521">NADP</keyword>
<dbReference type="OMA" id="NVLWKFY"/>
<evidence type="ECO:0000256" key="1">
    <source>
        <dbReference type="ARBA" id="ARBA00022857"/>
    </source>
</evidence>
<dbReference type="GO" id="GO:0016491">
    <property type="term" value="F:oxidoreductase activity"/>
    <property type="evidence" value="ECO:0007669"/>
    <property type="project" value="UniProtKB-KW"/>
</dbReference>
<keyword evidence="2" id="KW-0560">Oxidoreductase</keyword>
<dbReference type="Gene3D" id="3.40.50.720">
    <property type="entry name" value="NAD(P)-binding Rossmann-like Domain"/>
    <property type="match status" value="1"/>
</dbReference>
<dbReference type="PANTHER" id="PTHR47706">
    <property type="entry name" value="NMRA-LIKE FAMILY PROTEIN"/>
    <property type="match status" value="1"/>
</dbReference>
<evidence type="ECO:0000313" key="3">
    <source>
        <dbReference type="EMBL" id="EER38982.1"/>
    </source>
</evidence>
<dbReference type="STRING" id="544712.C6HL45"/>
<dbReference type="HOGENOM" id="CLU_059949_1_0_1"/>
<gene>
    <name evidence="3" type="ORF">HCDG_06926</name>
</gene>
<protein>
    <submittedName>
        <fullName evidence="3">Isoflavone reductase</fullName>
    </submittedName>
</protein>
<dbReference type="Proteomes" id="UP000002624">
    <property type="component" value="Unassembled WGS sequence"/>
</dbReference>
<proteinExistence type="predicted"/>
<dbReference type="EMBL" id="GG692430">
    <property type="protein sequence ID" value="EER38982.1"/>
    <property type="molecule type" value="Genomic_DNA"/>
</dbReference>
<reference evidence="4" key="1">
    <citation type="submission" date="2009-05" db="EMBL/GenBank/DDBJ databases">
        <title>The genome sequence of Ajellomyces capsulatus strain H143.</title>
        <authorList>
            <person name="Champion M."/>
            <person name="Cuomo C.A."/>
            <person name="Ma L.-J."/>
            <person name="Henn M.R."/>
            <person name="Sil A."/>
            <person name="Goldman B."/>
            <person name="Young S.K."/>
            <person name="Kodira C.D."/>
            <person name="Zeng Q."/>
            <person name="Koehrsen M."/>
            <person name="Alvarado L."/>
            <person name="Berlin A.M."/>
            <person name="Borenstein D."/>
            <person name="Chen Z."/>
            <person name="Engels R."/>
            <person name="Freedman E."/>
            <person name="Gellesch M."/>
            <person name="Goldberg J."/>
            <person name="Griggs A."/>
            <person name="Gujja S."/>
            <person name="Heiman D.I."/>
            <person name="Hepburn T.A."/>
            <person name="Howarth C."/>
            <person name="Jen D."/>
            <person name="Larson L."/>
            <person name="Lewis B."/>
            <person name="Mehta T."/>
            <person name="Park D."/>
            <person name="Pearson M."/>
            <person name="Roberts A."/>
            <person name="Saif S."/>
            <person name="Shea T.D."/>
            <person name="Shenoy N."/>
            <person name="Sisk P."/>
            <person name="Stolte C."/>
            <person name="Sykes S."/>
            <person name="Walk T."/>
            <person name="White J."/>
            <person name="Yandava C."/>
            <person name="Klein B."/>
            <person name="McEwen J.G."/>
            <person name="Puccia R."/>
            <person name="Goldman G.H."/>
            <person name="Felipe M.S."/>
            <person name="Nino-Vega G."/>
            <person name="San-Blas G."/>
            <person name="Taylor J.W."/>
            <person name="Mendoza L."/>
            <person name="Galagan J.E."/>
            <person name="Nusbaum C."/>
            <person name="Birren B.W."/>
        </authorList>
    </citation>
    <scope>NUCLEOTIDE SEQUENCE [LARGE SCALE GENOMIC DNA]</scope>
    <source>
        <strain evidence="4">H143</strain>
    </source>
</reference>
<evidence type="ECO:0000256" key="2">
    <source>
        <dbReference type="ARBA" id="ARBA00023002"/>
    </source>
</evidence>